<dbReference type="InParanoid" id="A0A4W6DNY0"/>
<feature type="region of interest" description="Disordered" evidence="1">
    <location>
        <begin position="317"/>
        <end position="350"/>
    </location>
</feature>
<evidence type="ECO:0000313" key="3">
    <source>
        <dbReference type="Proteomes" id="UP000314980"/>
    </source>
</evidence>
<feature type="region of interest" description="Disordered" evidence="1">
    <location>
        <begin position="451"/>
        <end position="505"/>
    </location>
</feature>
<evidence type="ECO:0000313" key="4">
    <source>
        <dbReference type="RefSeq" id="XP_018549597.1"/>
    </source>
</evidence>
<reference evidence="2" key="3">
    <citation type="submission" date="2025-05" db="UniProtKB">
        <authorList>
            <consortium name="Ensembl"/>
        </authorList>
    </citation>
    <scope>IDENTIFICATION</scope>
</reference>
<feature type="compositionally biased region" description="Basic and acidic residues" evidence="1">
    <location>
        <begin position="29"/>
        <end position="42"/>
    </location>
</feature>
<protein>
    <submittedName>
        <fullName evidence="2">Centrosomal protein 68</fullName>
    </submittedName>
    <submittedName>
        <fullName evidence="4">Centrosomal protein of 68 kDa isoform X1</fullName>
    </submittedName>
</protein>
<feature type="region of interest" description="Disordered" evidence="1">
    <location>
        <begin position="75"/>
        <end position="135"/>
    </location>
</feature>
<dbReference type="KEGG" id="lcf:108895339"/>
<dbReference type="GeneTree" id="ENSGT00810000125473"/>
<evidence type="ECO:0000313" key="2">
    <source>
        <dbReference type="Ensembl" id="ENSLCAP00010027437.1"/>
    </source>
</evidence>
<dbReference type="OrthoDB" id="9448174at2759"/>
<organism evidence="2 3">
    <name type="scientific">Lates calcarifer</name>
    <name type="common">Barramundi</name>
    <name type="synonym">Holocentrus calcarifer</name>
    <dbReference type="NCBI Taxonomy" id="8187"/>
    <lineage>
        <taxon>Eukaryota</taxon>
        <taxon>Metazoa</taxon>
        <taxon>Chordata</taxon>
        <taxon>Craniata</taxon>
        <taxon>Vertebrata</taxon>
        <taxon>Euteleostomi</taxon>
        <taxon>Actinopterygii</taxon>
        <taxon>Neopterygii</taxon>
        <taxon>Teleostei</taxon>
        <taxon>Neoteleostei</taxon>
        <taxon>Acanthomorphata</taxon>
        <taxon>Carangaria</taxon>
        <taxon>Carangaria incertae sedis</taxon>
        <taxon>Centropomidae</taxon>
        <taxon>Lates</taxon>
    </lineage>
</organism>
<feature type="compositionally biased region" description="Basic and acidic residues" evidence="1">
    <location>
        <begin position="85"/>
        <end position="112"/>
    </location>
</feature>
<reference evidence="3" key="1">
    <citation type="submission" date="2015-09" db="EMBL/GenBank/DDBJ databases">
        <authorList>
            <person name="Sai Rama Sridatta P."/>
        </authorList>
    </citation>
    <scope>NUCLEOTIDE SEQUENCE [LARGE SCALE GENOMIC DNA]</scope>
</reference>
<feature type="region of interest" description="Disordered" evidence="1">
    <location>
        <begin position="1"/>
        <end position="51"/>
    </location>
</feature>
<dbReference type="Proteomes" id="UP000694890">
    <property type="component" value="Linkage group LG16_LG22"/>
</dbReference>
<feature type="region of interest" description="Disordered" evidence="1">
    <location>
        <begin position="189"/>
        <end position="223"/>
    </location>
</feature>
<dbReference type="GeneID" id="108895339"/>
<dbReference type="Gene3D" id="1.20.58.60">
    <property type="match status" value="1"/>
</dbReference>
<feature type="compositionally biased region" description="Polar residues" evidence="1">
    <location>
        <begin position="676"/>
        <end position="686"/>
    </location>
</feature>
<keyword evidence="3" id="KW-1185">Reference proteome</keyword>
<dbReference type="RefSeq" id="XP_018549597.1">
    <property type="nucleotide sequence ID" value="XM_018694081.2"/>
</dbReference>
<accession>A0A4W6DNY0</accession>
<feature type="compositionally biased region" description="Polar residues" evidence="1">
    <location>
        <begin position="451"/>
        <end position="464"/>
    </location>
</feature>
<dbReference type="SUPFAM" id="SSF46966">
    <property type="entry name" value="Spectrin repeat"/>
    <property type="match status" value="1"/>
</dbReference>
<gene>
    <name evidence="2 4" type="primary">cep68</name>
</gene>
<feature type="compositionally biased region" description="Polar residues" evidence="1">
    <location>
        <begin position="338"/>
        <end position="350"/>
    </location>
</feature>
<feature type="compositionally biased region" description="Polar residues" evidence="1">
    <location>
        <begin position="116"/>
        <end position="126"/>
    </location>
</feature>
<dbReference type="Proteomes" id="UP000314980">
    <property type="component" value="Unassembled WGS sequence"/>
</dbReference>
<dbReference type="AlphaFoldDB" id="A0A4W6DNY0"/>
<feature type="region of interest" description="Disordered" evidence="1">
    <location>
        <begin position="676"/>
        <end position="702"/>
    </location>
</feature>
<proteinExistence type="predicted"/>
<name>A0A4W6DNY0_LATCA</name>
<feature type="compositionally biased region" description="Basic and acidic residues" evidence="1">
    <location>
        <begin position="481"/>
        <end position="494"/>
    </location>
</feature>
<dbReference type="Ensembl" id="ENSLCAT00010028035.1">
    <property type="protein sequence ID" value="ENSLCAP00010027437.1"/>
    <property type="gene ID" value="ENSLCAG00010012901.1"/>
</dbReference>
<dbReference type="STRING" id="8187.ENSLCAP00010027437"/>
<sequence length="702" mass="78525">MEVKGGSQRWRMHLPEFKQSRRCSSPTAKDSERGKTQRDRGGPYKSVSLAPTSRYLTDRQYVMRKPLFSAEQHTSILKKTHPQKHTYEEKHSGVSRAEHTDMNFLTRPREKPTPPNLSLSYISSPSAFREDHSSQGVSELKGRLYYEEPTFRSPFSASRSAQRNSILEVQRLNPPLRPQLTSTVLNPTYTARSGYSRPGQIEGRGQGEGKLYSSGGRSKGDPMSPYQTNYWACAIPKTLPPSPDRHSADWDPNREYQTLLDYTYPLRPRQVVSGCESSEFQGDSLLQTDLQDSGIGLDHLCSSTNLSGLYFPVNSAGQTRERSPLGAGHRSPDLLGFTRSSDGLPSDTQLSLTDPVDLTLTSLDCTKDRGGLNCYKSDYGHHHQHHALSSFTSTAFIRSTSVLPQHRYVCREVDEEFWPLPEQLEELQLLSRQVREVTAQLSRPVTASWESLEPGTTSILSSITLPEKQEAKDEEKEDDSQDTKDGEMGREERNTAQMAAGHRDSEAVRRISGAWVEPVRGGLSQSSLREVEALVEQLHDLTLPGSQGSSQEHQEQSDSLIQHIQVFCSHLGQLIQQLHTVLEKMELLAAPTVDINGVKSSLAEYQTFQVEVNSHQPLISSVLHSGQLLLSCINTTSPLLRDTLLMIERQSEALQTYTEHLFSSILFAMDSLTQPSKPSQPSLVQQSREEDLRPVGAQQSTL</sequence>
<evidence type="ECO:0000256" key="1">
    <source>
        <dbReference type="SAM" id="MobiDB-lite"/>
    </source>
</evidence>
<reference evidence="4" key="2">
    <citation type="submission" date="2025-04" db="UniProtKB">
        <authorList>
            <consortium name="RefSeq"/>
        </authorList>
    </citation>
    <scope>IDENTIFICATION</scope>
    <source>
        <tissue evidence="4">Brain</tissue>
    </source>
</reference>
<dbReference type="CTD" id="23177"/>